<feature type="transmembrane region" description="Helical" evidence="9">
    <location>
        <begin position="231"/>
        <end position="252"/>
    </location>
</feature>
<feature type="region of interest" description="Disordered" evidence="8">
    <location>
        <begin position="182"/>
        <end position="208"/>
    </location>
</feature>
<dbReference type="GeneID" id="37077197"/>
<dbReference type="EMBL" id="KZ821269">
    <property type="protein sequence ID" value="PYH41115.1"/>
    <property type="molecule type" value="Genomic_DNA"/>
</dbReference>
<feature type="domain" description="Letm1 RBD" evidence="10">
    <location>
        <begin position="246"/>
        <end position="412"/>
    </location>
</feature>
<dbReference type="Proteomes" id="UP000248349">
    <property type="component" value="Unassembled WGS sequence"/>
</dbReference>
<dbReference type="OrthoDB" id="73691at2759"/>
<feature type="compositionally biased region" description="Polar residues" evidence="8">
    <location>
        <begin position="47"/>
        <end position="56"/>
    </location>
</feature>
<dbReference type="RefSeq" id="XP_025427097.1">
    <property type="nucleotide sequence ID" value="XM_025575969.1"/>
</dbReference>
<feature type="compositionally biased region" description="Low complexity" evidence="8">
    <location>
        <begin position="61"/>
        <end position="82"/>
    </location>
</feature>
<dbReference type="InterPro" id="IPR044202">
    <property type="entry name" value="LETM1/MDM38-like"/>
</dbReference>
<feature type="region of interest" description="Disordered" evidence="8">
    <location>
        <begin position="38"/>
        <end position="118"/>
    </location>
</feature>
<protein>
    <recommendedName>
        <fullName evidence="10">Letm1 RBD domain-containing protein</fullName>
    </recommendedName>
</protein>
<dbReference type="GO" id="GO:0005743">
    <property type="term" value="C:mitochondrial inner membrane"/>
    <property type="evidence" value="ECO:0007669"/>
    <property type="project" value="UniProtKB-SubCell"/>
</dbReference>
<evidence type="ECO:0000256" key="3">
    <source>
        <dbReference type="ARBA" id="ARBA00022792"/>
    </source>
</evidence>
<evidence type="ECO:0000256" key="7">
    <source>
        <dbReference type="PROSITE-ProRule" id="PRU01094"/>
    </source>
</evidence>
<evidence type="ECO:0000313" key="11">
    <source>
        <dbReference type="EMBL" id="PYH41115.1"/>
    </source>
</evidence>
<dbReference type="GO" id="GO:0043022">
    <property type="term" value="F:ribosome binding"/>
    <property type="evidence" value="ECO:0007669"/>
    <property type="project" value="InterPro"/>
</dbReference>
<evidence type="ECO:0000256" key="6">
    <source>
        <dbReference type="ARBA" id="ARBA00023136"/>
    </source>
</evidence>
<name>A0A318Z1E3_9EURO</name>
<feature type="compositionally biased region" description="Low complexity" evidence="8">
    <location>
        <begin position="95"/>
        <end position="118"/>
    </location>
</feature>
<keyword evidence="4 9" id="KW-1133">Transmembrane helix</keyword>
<evidence type="ECO:0000256" key="9">
    <source>
        <dbReference type="SAM" id="Phobius"/>
    </source>
</evidence>
<evidence type="ECO:0000256" key="8">
    <source>
        <dbReference type="SAM" id="MobiDB-lite"/>
    </source>
</evidence>
<dbReference type="PROSITE" id="PS51758">
    <property type="entry name" value="LETM1_RBD"/>
    <property type="match status" value="1"/>
</dbReference>
<evidence type="ECO:0000256" key="4">
    <source>
        <dbReference type="ARBA" id="ARBA00022989"/>
    </source>
</evidence>
<dbReference type="GO" id="GO:0030003">
    <property type="term" value="P:intracellular monoatomic cation homeostasis"/>
    <property type="evidence" value="ECO:0007669"/>
    <property type="project" value="TreeGrafter"/>
</dbReference>
<sequence>MPVIPIAPRAQLLLRARSPPPATSLSSLTVFLRHRQQPLDQHPKYQDFSTTSTTLAKSHARPPSSQSATSPPSSRSSTATQTLATDINPPASTRPADLLLPSALSSSPSSSSSTSSATSPAEKFKYYIAIGRAYLTFYKTGLKNVYHNYRAAVPLRRSLGLSAYLPTSPSLPPAIKDQLKATTTTTTTTKTGSSSVNGDHHHTTTNNKKSVVISRSTFQLLHRSAYDIRRMIPFTLLLIVCGEFTPLVALALGNAVTPRTCRVPKQLEKERGKRMQRKKMALLGRGTVTAPTVGSAEEMSALRLLISRSMAQDREAVARACAVFGLARSHEAPAWAVPLVYQRRLERYLEYLAIDDELIRRGGGVKAMEAAEVRIAVEERGGVGVGFSEVGRDGWEVEREERRWLEKWLQKR</sequence>
<dbReference type="AlphaFoldDB" id="A0A318Z1E3"/>
<evidence type="ECO:0000259" key="10">
    <source>
        <dbReference type="PROSITE" id="PS51758"/>
    </source>
</evidence>
<dbReference type="InterPro" id="IPR033122">
    <property type="entry name" value="LETM1-like_RBD"/>
</dbReference>
<reference evidence="11 12" key="1">
    <citation type="submission" date="2016-12" db="EMBL/GenBank/DDBJ databases">
        <title>The genomes of Aspergillus section Nigri reveals drivers in fungal speciation.</title>
        <authorList>
            <consortium name="DOE Joint Genome Institute"/>
            <person name="Vesth T.C."/>
            <person name="Nybo J."/>
            <person name="Theobald S."/>
            <person name="Brandl J."/>
            <person name="Frisvad J.C."/>
            <person name="Nielsen K.F."/>
            <person name="Lyhne E.K."/>
            <person name="Kogle M.E."/>
            <person name="Kuo A."/>
            <person name="Riley R."/>
            <person name="Clum A."/>
            <person name="Nolan M."/>
            <person name="Lipzen A."/>
            <person name="Salamov A."/>
            <person name="Henrissat B."/>
            <person name="Wiebenga A."/>
            <person name="De Vries R.P."/>
            <person name="Grigoriev I.V."/>
            <person name="Mortensen U.H."/>
            <person name="Andersen M.R."/>
            <person name="Baker S.E."/>
        </authorList>
    </citation>
    <scope>NUCLEOTIDE SEQUENCE [LARGE SCALE GENOMIC DNA]</scope>
    <source>
        <strain evidence="11 12">JOP 1030-1</strain>
    </source>
</reference>
<accession>A0A318Z1E3</accession>
<evidence type="ECO:0000256" key="2">
    <source>
        <dbReference type="ARBA" id="ARBA00022692"/>
    </source>
</evidence>
<comment type="subcellular location">
    <subcellularLocation>
        <location evidence="1">Mitochondrion inner membrane</location>
        <topology evidence="1">Single-pass membrane protein</topology>
    </subcellularLocation>
</comment>
<evidence type="ECO:0000256" key="1">
    <source>
        <dbReference type="ARBA" id="ARBA00004434"/>
    </source>
</evidence>
<organism evidence="11 12">
    <name type="scientific">Aspergillus saccharolyticus JOP 1030-1</name>
    <dbReference type="NCBI Taxonomy" id="1450539"/>
    <lineage>
        <taxon>Eukaryota</taxon>
        <taxon>Fungi</taxon>
        <taxon>Dikarya</taxon>
        <taxon>Ascomycota</taxon>
        <taxon>Pezizomycotina</taxon>
        <taxon>Eurotiomycetes</taxon>
        <taxon>Eurotiomycetidae</taxon>
        <taxon>Eurotiales</taxon>
        <taxon>Aspergillaceae</taxon>
        <taxon>Aspergillus</taxon>
        <taxon>Aspergillus subgen. Circumdati</taxon>
    </lineage>
</organism>
<gene>
    <name evidence="11" type="ORF">BP01DRAFT_360686</name>
</gene>
<keyword evidence="2 9" id="KW-0812">Transmembrane</keyword>
<feature type="compositionally biased region" description="Low complexity" evidence="8">
    <location>
        <begin position="182"/>
        <end position="191"/>
    </location>
</feature>
<dbReference type="PANTHER" id="PTHR14009">
    <property type="entry name" value="LEUCINE ZIPPER-EF-HAND CONTAINING TRANSMEMBRANE PROTEIN"/>
    <property type="match status" value="1"/>
</dbReference>
<proteinExistence type="predicted"/>
<keyword evidence="3" id="KW-0999">Mitochondrion inner membrane</keyword>
<keyword evidence="6 9" id="KW-0472">Membrane</keyword>
<keyword evidence="12" id="KW-1185">Reference proteome</keyword>
<evidence type="ECO:0000313" key="12">
    <source>
        <dbReference type="Proteomes" id="UP000248349"/>
    </source>
</evidence>
<evidence type="ECO:0000256" key="5">
    <source>
        <dbReference type="ARBA" id="ARBA00023128"/>
    </source>
</evidence>
<keyword evidence="5 7" id="KW-0496">Mitochondrion</keyword>
<dbReference type="PANTHER" id="PTHR14009:SF6">
    <property type="entry name" value="LETM1 RBD DOMAIN-CONTAINING PROTEIN"/>
    <property type="match status" value="1"/>
</dbReference>